<sequence length="183" mass="20598">MYATRNGTQGSISIEVGVYSDSHAIKKALMMATAAVVGLSAGKRLLSSSFYYSDLNEKQSCSSDHSLPCHQSWFEKLEQLQNESDDENDDSVEVLLLLQKSMLEKQWNLSAEKTLTASPQHEKDCKKMHITCSGTSARRRRMDSRQRVLGRKSSATPISATKLLRSYLVQSYFKIVLKVMLRV</sequence>
<dbReference type="Proteomes" id="UP000824120">
    <property type="component" value="Chromosome 3"/>
</dbReference>
<dbReference type="EMBL" id="JACXVP010000003">
    <property type="protein sequence ID" value="KAG5617506.1"/>
    <property type="molecule type" value="Genomic_DNA"/>
</dbReference>
<keyword evidence="2" id="KW-1185">Reference proteome</keyword>
<evidence type="ECO:0000313" key="2">
    <source>
        <dbReference type="Proteomes" id="UP000824120"/>
    </source>
</evidence>
<reference evidence="1 2" key="1">
    <citation type="submission" date="2020-09" db="EMBL/GenBank/DDBJ databases">
        <title>De no assembly of potato wild relative species, Solanum commersonii.</title>
        <authorList>
            <person name="Cho K."/>
        </authorList>
    </citation>
    <scope>NUCLEOTIDE SEQUENCE [LARGE SCALE GENOMIC DNA]</scope>
    <source>
        <strain evidence="1">LZ3.2</strain>
        <tissue evidence="1">Leaf</tissue>
    </source>
</reference>
<proteinExistence type="predicted"/>
<protein>
    <submittedName>
        <fullName evidence="1">Uncharacterized protein</fullName>
    </submittedName>
</protein>
<dbReference type="AlphaFoldDB" id="A0A9J5ZZP5"/>
<comment type="caution">
    <text evidence="1">The sequence shown here is derived from an EMBL/GenBank/DDBJ whole genome shotgun (WGS) entry which is preliminary data.</text>
</comment>
<dbReference type="OrthoDB" id="2012130at2759"/>
<gene>
    <name evidence="1" type="ORF">H5410_017330</name>
</gene>
<organism evidence="1 2">
    <name type="scientific">Solanum commersonii</name>
    <name type="common">Commerson's wild potato</name>
    <name type="synonym">Commerson's nightshade</name>
    <dbReference type="NCBI Taxonomy" id="4109"/>
    <lineage>
        <taxon>Eukaryota</taxon>
        <taxon>Viridiplantae</taxon>
        <taxon>Streptophyta</taxon>
        <taxon>Embryophyta</taxon>
        <taxon>Tracheophyta</taxon>
        <taxon>Spermatophyta</taxon>
        <taxon>Magnoliopsida</taxon>
        <taxon>eudicotyledons</taxon>
        <taxon>Gunneridae</taxon>
        <taxon>Pentapetalae</taxon>
        <taxon>asterids</taxon>
        <taxon>lamiids</taxon>
        <taxon>Solanales</taxon>
        <taxon>Solanaceae</taxon>
        <taxon>Solanoideae</taxon>
        <taxon>Solaneae</taxon>
        <taxon>Solanum</taxon>
    </lineage>
</organism>
<evidence type="ECO:0000313" key="1">
    <source>
        <dbReference type="EMBL" id="KAG5617506.1"/>
    </source>
</evidence>
<name>A0A9J5ZZP5_SOLCO</name>
<accession>A0A9J5ZZP5</accession>